<name>A0A4Y2FIU2_ARAVE</name>
<dbReference type="EMBL" id="BGPR01250416">
    <property type="protein sequence ID" value="GBM40299.1"/>
    <property type="molecule type" value="Genomic_DNA"/>
</dbReference>
<evidence type="ECO:0000313" key="2">
    <source>
        <dbReference type="Proteomes" id="UP000499080"/>
    </source>
</evidence>
<dbReference type="AlphaFoldDB" id="A0A4Y2FIU2"/>
<feature type="non-terminal residue" evidence="1">
    <location>
        <position position="36"/>
    </location>
</feature>
<evidence type="ECO:0000313" key="1">
    <source>
        <dbReference type="EMBL" id="GBM40299.1"/>
    </source>
</evidence>
<protein>
    <submittedName>
        <fullName evidence="1">Uncharacterized protein</fullName>
    </submittedName>
</protein>
<reference evidence="1 2" key="1">
    <citation type="journal article" date="2019" name="Sci. Rep.">
        <title>Orb-weaving spider Araneus ventricosus genome elucidates the spidroin gene catalogue.</title>
        <authorList>
            <person name="Kono N."/>
            <person name="Nakamura H."/>
            <person name="Ohtoshi R."/>
            <person name="Moran D.A.P."/>
            <person name="Shinohara A."/>
            <person name="Yoshida Y."/>
            <person name="Fujiwara M."/>
            <person name="Mori M."/>
            <person name="Tomita M."/>
            <person name="Arakawa K."/>
        </authorList>
    </citation>
    <scope>NUCLEOTIDE SEQUENCE [LARGE SCALE GENOMIC DNA]</scope>
</reference>
<comment type="caution">
    <text evidence="1">The sequence shown here is derived from an EMBL/GenBank/DDBJ whole genome shotgun (WGS) entry which is preliminary data.</text>
</comment>
<dbReference type="Proteomes" id="UP000499080">
    <property type="component" value="Unassembled WGS sequence"/>
</dbReference>
<accession>A0A4Y2FIU2</accession>
<organism evidence="1 2">
    <name type="scientific">Araneus ventricosus</name>
    <name type="common">Orbweaver spider</name>
    <name type="synonym">Epeira ventricosa</name>
    <dbReference type="NCBI Taxonomy" id="182803"/>
    <lineage>
        <taxon>Eukaryota</taxon>
        <taxon>Metazoa</taxon>
        <taxon>Ecdysozoa</taxon>
        <taxon>Arthropoda</taxon>
        <taxon>Chelicerata</taxon>
        <taxon>Arachnida</taxon>
        <taxon>Araneae</taxon>
        <taxon>Araneomorphae</taxon>
        <taxon>Entelegynae</taxon>
        <taxon>Araneoidea</taxon>
        <taxon>Araneidae</taxon>
        <taxon>Araneus</taxon>
    </lineage>
</organism>
<proteinExistence type="predicted"/>
<gene>
    <name evidence="1" type="ORF">AVEN_233500_1</name>
</gene>
<keyword evidence="2" id="KW-1185">Reference proteome</keyword>
<sequence length="36" mass="3979">MATLLWATSRVPVDGAAIENDVKASSCRKQTTRWNT</sequence>